<reference evidence="2 3" key="1">
    <citation type="submission" date="2019-06" db="EMBL/GenBank/DDBJ databases">
        <title>Desulfobotulus mexicanus sp. nov., a novel sulfate-reducing bacterium isolated from the sediment of an alkaline crater lake in Mexico.</title>
        <authorList>
            <person name="Hirschler-Rea A."/>
        </authorList>
    </citation>
    <scope>NUCLEOTIDE SEQUENCE [LARGE SCALE GENOMIC DNA]</scope>
    <source>
        <strain evidence="2 3">PAR22N</strain>
    </source>
</reference>
<dbReference type="EMBL" id="VDMB01000014">
    <property type="protein sequence ID" value="TYT74197.1"/>
    <property type="molecule type" value="Genomic_DNA"/>
</dbReference>
<organism evidence="2 3">
    <name type="scientific">Desulfobotulus mexicanus</name>
    <dbReference type="NCBI Taxonomy" id="2586642"/>
    <lineage>
        <taxon>Bacteria</taxon>
        <taxon>Pseudomonadati</taxon>
        <taxon>Thermodesulfobacteriota</taxon>
        <taxon>Desulfobacteria</taxon>
        <taxon>Desulfobacterales</taxon>
        <taxon>Desulfobacteraceae</taxon>
        <taxon>Desulfobotulus</taxon>
    </lineage>
</organism>
<dbReference type="OrthoDB" id="1724246at2"/>
<proteinExistence type="predicted"/>
<feature type="domain" description="RsbT co-antagonist protein RsbRD N-terminal" evidence="1">
    <location>
        <begin position="13"/>
        <end position="147"/>
    </location>
</feature>
<keyword evidence="3" id="KW-1185">Reference proteome</keyword>
<dbReference type="Proteomes" id="UP000321899">
    <property type="component" value="Unassembled WGS sequence"/>
</dbReference>
<dbReference type="RefSeq" id="WP_139449423.1">
    <property type="nucleotide sequence ID" value="NZ_VDMB01000014.1"/>
</dbReference>
<dbReference type="Pfam" id="PF14361">
    <property type="entry name" value="RsbRD_N"/>
    <property type="match status" value="1"/>
</dbReference>
<accession>A0A5S5MES8</accession>
<evidence type="ECO:0000313" key="2">
    <source>
        <dbReference type="EMBL" id="TYT74197.1"/>
    </source>
</evidence>
<evidence type="ECO:0000259" key="1">
    <source>
        <dbReference type="Pfam" id="PF14361"/>
    </source>
</evidence>
<protein>
    <recommendedName>
        <fullName evidence="1">RsbT co-antagonist protein RsbRD N-terminal domain-containing protein</fullName>
    </recommendedName>
</protein>
<sequence>MEFKALFGNSREKMAERWITLVAGTYPARRSQSFFLNEKDPFANPVGHTLRTVLPEVLKGLVEGLGDEELEKLLDPLIRIRAVQEFTPKEAVTFVFYLKDLAREALGSKILEDKKNQSLLYAFDKRVDDLSLIAFSLYMACREQIWSFKSRHVVERSINLLEKADILCEVENLGVDILPQRIFRKMQKDAAEKKEAITN</sequence>
<name>A0A5S5MES8_9BACT</name>
<comment type="caution">
    <text evidence="2">The sequence shown here is derived from an EMBL/GenBank/DDBJ whole genome shotgun (WGS) entry which is preliminary data.</text>
</comment>
<evidence type="ECO:0000313" key="3">
    <source>
        <dbReference type="Proteomes" id="UP000321899"/>
    </source>
</evidence>
<gene>
    <name evidence="2" type="ORF">FIM25_11480</name>
</gene>
<dbReference type="InterPro" id="IPR025751">
    <property type="entry name" value="RsbRD_N_dom"/>
</dbReference>
<dbReference type="AlphaFoldDB" id="A0A5S5MES8"/>